<evidence type="ECO:0000256" key="6">
    <source>
        <dbReference type="ARBA" id="ARBA00023136"/>
    </source>
</evidence>
<protein>
    <submittedName>
        <fullName evidence="8">FUSC family protein</fullName>
    </submittedName>
</protein>
<dbReference type="RefSeq" id="WP_077924686.1">
    <property type="nucleotide sequence ID" value="NZ_BAABKE010000002.1"/>
</dbReference>
<gene>
    <name evidence="8" type="ORF">GCM10023338_05740</name>
</gene>
<feature type="transmembrane region" description="Helical" evidence="7">
    <location>
        <begin position="345"/>
        <end position="367"/>
    </location>
</feature>
<proteinExistence type="predicted"/>
<feature type="transmembrane region" description="Helical" evidence="7">
    <location>
        <begin position="373"/>
        <end position="392"/>
    </location>
</feature>
<feature type="transmembrane region" description="Helical" evidence="7">
    <location>
        <begin position="399"/>
        <end position="421"/>
    </location>
</feature>
<evidence type="ECO:0000256" key="3">
    <source>
        <dbReference type="ARBA" id="ARBA00022475"/>
    </source>
</evidence>
<keyword evidence="6 7" id="KW-0472">Membrane</keyword>
<name>A0ABP9MKH7_9GAMM</name>
<keyword evidence="3" id="KW-1003">Cell membrane</keyword>
<organism evidence="8 9">
    <name type="scientific">Wohlfahrtiimonas larvae</name>
    <dbReference type="NCBI Taxonomy" id="1157986"/>
    <lineage>
        <taxon>Bacteria</taxon>
        <taxon>Pseudomonadati</taxon>
        <taxon>Pseudomonadota</taxon>
        <taxon>Gammaproteobacteria</taxon>
        <taxon>Cardiobacteriales</taxon>
        <taxon>Ignatzschineriaceae</taxon>
        <taxon>Wohlfahrtiimonas</taxon>
    </lineage>
</organism>
<evidence type="ECO:0000256" key="5">
    <source>
        <dbReference type="ARBA" id="ARBA00022989"/>
    </source>
</evidence>
<dbReference type="InterPro" id="IPR006726">
    <property type="entry name" value="PHBA_efflux_AaeB/fusaric-R"/>
</dbReference>
<keyword evidence="4 7" id="KW-0812">Transmembrane</keyword>
<keyword evidence="5 7" id="KW-1133">Transmembrane helix</keyword>
<evidence type="ECO:0000256" key="2">
    <source>
        <dbReference type="ARBA" id="ARBA00022448"/>
    </source>
</evidence>
<feature type="transmembrane region" description="Helical" evidence="7">
    <location>
        <begin position="451"/>
        <end position="467"/>
    </location>
</feature>
<feature type="transmembrane region" description="Helical" evidence="7">
    <location>
        <begin position="18"/>
        <end position="36"/>
    </location>
</feature>
<keyword evidence="2" id="KW-0813">Transport</keyword>
<dbReference type="PANTHER" id="PTHR30509:SF9">
    <property type="entry name" value="MULTIDRUG RESISTANCE PROTEIN MDTO"/>
    <property type="match status" value="1"/>
</dbReference>
<sequence>MHAIFKNSLLSSIPALKFATKATLAALISLYIAFLLDLDQPHWAATTALIVAQPQAGMVLSKGLARLVGTLIGTALSIVIMGAFAQMPMLFLLAIAAVLMLSVTASTIIRSAWSYGFVMIGITVAVILIPNIESPTSIFNYATSRCFEISLGIVISSIIFAVLWPIETHKMLIQDANKTIHLGFSSAIKSMKGEALDDTFLQSLSNIIAVDTQREHAAFEGQKGKNSAQAILGMCQNILNVLSLARSINRDKQTLSPDEWQIIAPWIHQTIDALEQGKRSNINQVLIALHPILQQKHDQSINITLHRIYLLLRHALRARRFLHSARKGRPIRLVNESSLSQHRNYTLGILFGLRSALAFMTVAMIWLAAGWSLINAIMPLIIGAIICSLFAGRENAERISLIFFNGSVYAVIIGLIINIYILPEANGFIMLSLALGIPIFVCSMMALIPKYFVYASLPISFLMLIHPDNHLLFSTEFMLNQSIGLLLGTAIAAVSIHLIPINMPYWHGKTMKKLILRDLTRLIHRPLHNSNTWFNARMADRLILLARHKDIIEKHAKYRWQNAILALDLGDEIFFLRRILKYYPQLSPTSTEYFKILSIALQNEAITEHLEKLELATQSFNMQISQIALPHKADILQTATVQIYQIWLTWCQLTMKEELNGNS</sequence>
<dbReference type="EMBL" id="BAABKE010000002">
    <property type="protein sequence ID" value="GAA5095907.1"/>
    <property type="molecule type" value="Genomic_DNA"/>
</dbReference>
<comment type="caution">
    <text evidence="8">The sequence shown here is derived from an EMBL/GenBank/DDBJ whole genome shotgun (WGS) entry which is preliminary data.</text>
</comment>
<dbReference type="PANTHER" id="PTHR30509">
    <property type="entry name" value="P-HYDROXYBENZOIC ACID EFFLUX PUMP SUBUNIT-RELATED"/>
    <property type="match status" value="1"/>
</dbReference>
<feature type="transmembrane region" description="Helical" evidence="7">
    <location>
        <begin position="479"/>
        <end position="503"/>
    </location>
</feature>
<keyword evidence="9" id="KW-1185">Reference proteome</keyword>
<feature type="transmembrane region" description="Helical" evidence="7">
    <location>
        <begin position="138"/>
        <end position="164"/>
    </location>
</feature>
<evidence type="ECO:0000256" key="1">
    <source>
        <dbReference type="ARBA" id="ARBA00004651"/>
    </source>
</evidence>
<feature type="transmembrane region" description="Helical" evidence="7">
    <location>
        <begin position="115"/>
        <end position="132"/>
    </location>
</feature>
<evidence type="ECO:0000256" key="4">
    <source>
        <dbReference type="ARBA" id="ARBA00022692"/>
    </source>
</evidence>
<evidence type="ECO:0000313" key="9">
    <source>
        <dbReference type="Proteomes" id="UP001500631"/>
    </source>
</evidence>
<evidence type="ECO:0000313" key="8">
    <source>
        <dbReference type="EMBL" id="GAA5095907.1"/>
    </source>
</evidence>
<evidence type="ECO:0000256" key="7">
    <source>
        <dbReference type="SAM" id="Phobius"/>
    </source>
</evidence>
<reference evidence="9" key="1">
    <citation type="journal article" date="2019" name="Int. J. Syst. Evol. Microbiol.">
        <title>The Global Catalogue of Microorganisms (GCM) 10K type strain sequencing project: providing services to taxonomists for standard genome sequencing and annotation.</title>
        <authorList>
            <consortium name="The Broad Institute Genomics Platform"/>
            <consortium name="The Broad Institute Genome Sequencing Center for Infectious Disease"/>
            <person name="Wu L."/>
            <person name="Ma J."/>
        </authorList>
    </citation>
    <scope>NUCLEOTIDE SEQUENCE [LARGE SCALE GENOMIC DNA]</scope>
    <source>
        <strain evidence="9">JCM 18424</strain>
    </source>
</reference>
<dbReference type="Pfam" id="PF04632">
    <property type="entry name" value="FUSC"/>
    <property type="match status" value="1"/>
</dbReference>
<dbReference type="Proteomes" id="UP001500631">
    <property type="component" value="Unassembled WGS sequence"/>
</dbReference>
<accession>A0ABP9MKH7</accession>
<comment type="subcellular location">
    <subcellularLocation>
        <location evidence="1">Cell membrane</location>
        <topology evidence="1">Multi-pass membrane protein</topology>
    </subcellularLocation>
</comment>
<feature type="transmembrane region" description="Helical" evidence="7">
    <location>
        <begin position="427"/>
        <end position="446"/>
    </location>
</feature>